<keyword evidence="8 11" id="KW-1133">Transmembrane helix</keyword>
<sequence>MTHQLPVLLRSMPFRLALLLVALFAAISLLSFGATYVMAVRSIDQSMQNDLRQDMTGFRAAPSAAALAALVEAEASVTDPQRLVLSFISGDGRSFGNSILARDEDGYRLISLEDGNAQIQGTYLTLTDTLWGGQLTIARNRQDVEALRDAYWRIFALSLFPTIILGFSGALYFASRSARQVSEIGAALDLMTKGDLNARVMPRSNWSADLAGIGGKVDLLAQAQEASVATIKQVSSDIAHDLKTPLQRVGVHLNDLKHQTELSSEATDLIEKARLELDDMALVFVSLLQIAQIESGSARAQFAPLDLDALAGDFCELYEFSAADSGRTLSFVGMGETVMVDGDRTLLGQVLANLIENAIRHTPKGSDIVASVSQVNRRVTLAVTDNGTGIPASEHDLVLRRLYRRDQSRTTPGSGLGLSLVTSIAKLHNANVILSDATPGLRVQIVFESNNPNHLMGRRNKREAGYFEQRTSRKEVLDGEHRDIS</sequence>
<dbReference type="PANTHER" id="PTHR45436">
    <property type="entry name" value="SENSOR HISTIDINE KINASE YKOH"/>
    <property type="match status" value="1"/>
</dbReference>
<dbReference type="OrthoDB" id="9815202at2"/>
<gene>
    <name evidence="13" type="ORF">EDD52_13323</name>
</gene>
<evidence type="ECO:0000256" key="4">
    <source>
        <dbReference type="ARBA" id="ARBA00022553"/>
    </source>
</evidence>
<dbReference type="RefSeq" id="WP_132248754.1">
    <property type="nucleotide sequence ID" value="NZ_SLZU01000033.1"/>
</dbReference>
<dbReference type="Proteomes" id="UP000295696">
    <property type="component" value="Unassembled WGS sequence"/>
</dbReference>
<evidence type="ECO:0000256" key="10">
    <source>
        <dbReference type="SAM" id="MobiDB-lite"/>
    </source>
</evidence>
<dbReference type="Gene3D" id="3.30.565.10">
    <property type="entry name" value="Histidine kinase-like ATPase, C-terminal domain"/>
    <property type="match status" value="1"/>
</dbReference>
<dbReference type="SMART" id="SM00387">
    <property type="entry name" value="HATPase_c"/>
    <property type="match status" value="1"/>
</dbReference>
<evidence type="ECO:0000256" key="3">
    <source>
        <dbReference type="ARBA" id="ARBA00012438"/>
    </source>
</evidence>
<dbReference type="PANTHER" id="PTHR45436:SF8">
    <property type="entry name" value="HISTIDINE KINASE"/>
    <property type="match status" value="1"/>
</dbReference>
<keyword evidence="9 11" id="KW-0472">Membrane</keyword>
<dbReference type="PRINTS" id="PR00344">
    <property type="entry name" value="BCTRLSENSOR"/>
</dbReference>
<evidence type="ECO:0000256" key="2">
    <source>
        <dbReference type="ARBA" id="ARBA00004370"/>
    </source>
</evidence>
<dbReference type="SUPFAM" id="SSF55874">
    <property type="entry name" value="ATPase domain of HSP90 chaperone/DNA topoisomerase II/histidine kinase"/>
    <property type="match status" value="1"/>
</dbReference>
<feature type="transmembrane region" description="Helical" evidence="11">
    <location>
        <begin position="150"/>
        <end position="174"/>
    </location>
</feature>
<dbReference type="SMART" id="SM00388">
    <property type="entry name" value="HisKA"/>
    <property type="match status" value="1"/>
</dbReference>
<dbReference type="InterPro" id="IPR036097">
    <property type="entry name" value="HisK_dim/P_sf"/>
</dbReference>
<keyword evidence="4" id="KW-0597">Phosphoprotein</keyword>
<evidence type="ECO:0000259" key="12">
    <source>
        <dbReference type="PROSITE" id="PS50109"/>
    </source>
</evidence>
<comment type="catalytic activity">
    <reaction evidence="1">
        <text>ATP + protein L-histidine = ADP + protein N-phospho-L-histidine.</text>
        <dbReference type="EC" id="2.7.13.3"/>
    </reaction>
</comment>
<dbReference type="PROSITE" id="PS50109">
    <property type="entry name" value="HIS_KIN"/>
    <property type="match status" value="1"/>
</dbReference>
<keyword evidence="6 11" id="KW-0812">Transmembrane</keyword>
<dbReference type="GO" id="GO:0005886">
    <property type="term" value="C:plasma membrane"/>
    <property type="evidence" value="ECO:0007669"/>
    <property type="project" value="TreeGrafter"/>
</dbReference>
<keyword evidence="14" id="KW-1185">Reference proteome</keyword>
<keyword evidence="5" id="KW-0808">Transferase</keyword>
<evidence type="ECO:0000256" key="6">
    <source>
        <dbReference type="ARBA" id="ARBA00022692"/>
    </source>
</evidence>
<feature type="region of interest" description="Disordered" evidence="10">
    <location>
        <begin position="462"/>
        <end position="485"/>
    </location>
</feature>
<dbReference type="InterPro" id="IPR005467">
    <property type="entry name" value="His_kinase_dom"/>
</dbReference>
<dbReference type="GO" id="GO:0000155">
    <property type="term" value="F:phosphorelay sensor kinase activity"/>
    <property type="evidence" value="ECO:0007669"/>
    <property type="project" value="InterPro"/>
</dbReference>
<dbReference type="EMBL" id="SLZU01000033">
    <property type="protein sequence ID" value="TCS54484.1"/>
    <property type="molecule type" value="Genomic_DNA"/>
</dbReference>
<comment type="subcellular location">
    <subcellularLocation>
        <location evidence="2">Membrane</location>
    </subcellularLocation>
</comment>
<evidence type="ECO:0000256" key="5">
    <source>
        <dbReference type="ARBA" id="ARBA00022679"/>
    </source>
</evidence>
<dbReference type="InterPro" id="IPR003594">
    <property type="entry name" value="HATPase_dom"/>
</dbReference>
<dbReference type="CDD" id="cd00082">
    <property type="entry name" value="HisKA"/>
    <property type="match status" value="1"/>
</dbReference>
<keyword evidence="7 13" id="KW-0418">Kinase</keyword>
<dbReference type="Pfam" id="PF02518">
    <property type="entry name" value="HATPase_c"/>
    <property type="match status" value="1"/>
</dbReference>
<dbReference type="AlphaFoldDB" id="A0A4R3IVL2"/>
<evidence type="ECO:0000256" key="8">
    <source>
        <dbReference type="ARBA" id="ARBA00022989"/>
    </source>
</evidence>
<proteinExistence type="predicted"/>
<dbReference type="SUPFAM" id="SSF47384">
    <property type="entry name" value="Homodimeric domain of signal transducing histidine kinase"/>
    <property type="match status" value="1"/>
</dbReference>
<feature type="domain" description="Histidine kinase" evidence="12">
    <location>
        <begin position="237"/>
        <end position="451"/>
    </location>
</feature>
<dbReference type="InterPro" id="IPR036890">
    <property type="entry name" value="HATPase_C_sf"/>
</dbReference>
<evidence type="ECO:0000256" key="9">
    <source>
        <dbReference type="ARBA" id="ARBA00023136"/>
    </source>
</evidence>
<evidence type="ECO:0000256" key="11">
    <source>
        <dbReference type="SAM" id="Phobius"/>
    </source>
</evidence>
<dbReference type="InterPro" id="IPR004358">
    <property type="entry name" value="Sig_transdc_His_kin-like_C"/>
</dbReference>
<evidence type="ECO:0000256" key="7">
    <source>
        <dbReference type="ARBA" id="ARBA00022777"/>
    </source>
</evidence>
<dbReference type="InterPro" id="IPR003661">
    <property type="entry name" value="HisK_dim/P_dom"/>
</dbReference>
<dbReference type="Gene3D" id="1.10.287.130">
    <property type="match status" value="1"/>
</dbReference>
<accession>A0A4R3IVL2</accession>
<organism evidence="13 14">
    <name type="scientific">Primorskyibacter sedentarius</name>
    <dbReference type="NCBI Taxonomy" id="745311"/>
    <lineage>
        <taxon>Bacteria</taxon>
        <taxon>Pseudomonadati</taxon>
        <taxon>Pseudomonadota</taxon>
        <taxon>Alphaproteobacteria</taxon>
        <taxon>Rhodobacterales</taxon>
        <taxon>Roseobacteraceae</taxon>
        <taxon>Primorskyibacter</taxon>
    </lineage>
</organism>
<evidence type="ECO:0000313" key="14">
    <source>
        <dbReference type="Proteomes" id="UP000295696"/>
    </source>
</evidence>
<dbReference type="EC" id="2.7.13.3" evidence="3"/>
<evidence type="ECO:0000256" key="1">
    <source>
        <dbReference type="ARBA" id="ARBA00000085"/>
    </source>
</evidence>
<evidence type="ECO:0000313" key="13">
    <source>
        <dbReference type="EMBL" id="TCS54484.1"/>
    </source>
</evidence>
<dbReference type="InterPro" id="IPR050428">
    <property type="entry name" value="TCS_sensor_his_kinase"/>
</dbReference>
<protein>
    <recommendedName>
        <fullName evidence="3">histidine kinase</fullName>
        <ecNumber evidence="3">2.7.13.3</ecNumber>
    </recommendedName>
</protein>
<name>A0A4R3IVL2_9RHOB</name>
<comment type="caution">
    <text evidence="13">The sequence shown here is derived from an EMBL/GenBank/DDBJ whole genome shotgun (WGS) entry which is preliminary data.</text>
</comment>
<reference evidence="13 14" key="1">
    <citation type="submission" date="2019-03" db="EMBL/GenBank/DDBJ databases">
        <title>Genomic Encyclopedia of Type Strains, Phase IV (KMG-IV): sequencing the most valuable type-strain genomes for metagenomic binning, comparative biology and taxonomic classification.</title>
        <authorList>
            <person name="Goeker M."/>
        </authorList>
    </citation>
    <scope>NUCLEOTIDE SEQUENCE [LARGE SCALE GENOMIC DNA]</scope>
    <source>
        <strain evidence="13 14">DSM 104836</strain>
    </source>
</reference>